<evidence type="ECO:0000256" key="3">
    <source>
        <dbReference type="ARBA" id="ARBA00022670"/>
    </source>
</evidence>
<evidence type="ECO:0000256" key="5">
    <source>
        <dbReference type="ARBA" id="ARBA00022825"/>
    </source>
</evidence>
<accession>A0ABV8TTF6</accession>
<dbReference type="InterPro" id="IPR027478">
    <property type="entry name" value="LdcA_N"/>
</dbReference>
<reference evidence="10" key="1">
    <citation type="journal article" date="2019" name="Int. J. Syst. Evol. Microbiol.">
        <title>The Global Catalogue of Microorganisms (GCM) 10K type strain sequencing project: providing services to taxonomists for standard genome sequencing and annotation.</title>
        <authorList>
            <consortium name="The Broad Institute Genomics Platform"/>
            <consortium name="The Broad Institute Genome Sequencing Center for Infectious Disease"/>
            <person name="Wu L."/>
            <person name="Ma J."/>
        </authorList>
    </citation>
    <scope>NUCLEOTIDE SEQUENCE [LARGE SCALE GENOMIC DNA]</scope>
    <source>
        <strain evidence="10">IBRC-M 10908</strain>
    </source>
</reference>
<evidence type="ECO:0000259" key="7">
    <source>
        <dbReference type="Pfam" id="PF02016"/>
    </source>
</evidence>
<evidence type="ECO:0000256" key="4">
    <source>
        <dbReference type="ARBA" id="ARBA00022801"/>
    </source>
</evidence>
<sequence>MAAATVLPAPASAKGHTEITRPPALRPGDLVVVPSPAGPTDAAAVEKGVALLESWGLEVELTPHALGRDGYLSGTDEERTADLEYAFSHPDAKAVIATRGGYGSTRILDRVDYTGLRDKPKLVAGYSDITALHAAVHARAGLATLHSPMVAWADGNTDATAEALKNALMTADPVRLERDDAEPTADVLVPGRAEGRLLGGNLSLLAAEIGSRNFPDLDGAILFLEDVGEERYRVDGLLTSLIRSGHLDGVAGFAIGQFLPAWGDEPGEGEWTMADVITDRLAGYGVPILGGLKLGHGDDPRVAPLGTEAEMDAETGVLTVESALR</sequence>
<evidence type="ECO:0000259" key="8">
    <source>
        <dbReference type="Pfam" id="PF17676"/>
    </source>
</evidence>
<gene>
    <name evidence="9" type="ORF">ACFPET_01230</name>
</gene>
<dbReference type="SUPFAM" id="SSF141986">
    <property type="entry name" value="LD-carboxypeptidase A C-terminal domain-like"/>
    <property type="match status" value="1"/>
</dbReference>
<dbReference type="SUPFAM" id="SSF52317">
    <property type="entry name" value="Class I glutamine amidotransferase-like"/>
    <property type="match status" value="1"/>
</dbReference>
<dbReference type="InterPro" id="IPR029062">
    <property type="entry name" value="Class_I_gatase-like"/>
</dbReference>
<feature type="domain" description="LD-carboxypeptidase C-terminal" evidence="8">
    <location>
        <begin position="194"/>
        <end position="311"/>
    </location>
</feature>
<dbReference type="PANTHER" id="PTHR30237">
    <property type="entry name" value="MURAMOYLTETRAPEPTIDE CARBOXYPEPTIDASE"/>
    <property type="match status" value="1"/>
</dbReference>
<feature type="domain" description="LD-carboxypeptidase N-terminal" evidence="7">
    <location>
        <begin position="32"/>
        <end position="146"/>
    </location>
</feature>
<keyword evidence="5" id="KW-0720">Serine protease</keyword>
<dbReference type="Pfam" id="PF02016">
    <property type="entry name" value="Peptidase_S66"/>
    <property type="match status" value="1"/>
</dbReference>
<dbReference type="InterPro" id="IPR003507">
    <property type="entry name" value="S66_fam"/>
</dbReference>
<dbReference type="PANTHER" id="PTHR30237:SF2">
    <property type="entry name" value="MUREIN TETRAPEPTIDE CARBOXYPEPTIDASE"/>
    <property type="match status" value="1"/>
</dbReference>
<feature type="compositionally biased region" description="Low complexity" evidence="6">
    <location>
        <begin position="1"/>
        <end position="13"/>
    </location>
</feature>
<keyword evidence="3" id="KW-0645">Protease</keyword>
<dbReference type="Proteomes" id="UP001595823">
    <property type="component" value="Unassembled WGS sequence"/>
</dbReference>
<dbReference type="Gene3D" id="3.40.50.10740">
    <property type="entry name" value="Class I glutamine amidotransferase-like"/>
    <property type="match status" value="1"/>
</dbReference>
<dbReference type="PIRSF" id="PIRSF028757">
    <property type="entry name" value="LD-carboxypeptidase"/>
    <property type="match status" value="1"/>
</dbReference>
<dbReference type="RefSeq" id="WP_380617565.1">
    <property type="nucleotide sequence ID" value="NZ_JBHSDK010000001.1"/>
</dbReference>
<evidence type="ECO:0000256" key="2">
    <source>
        <dbReference type="ARBA" id="ARBA00022645"/>
    </source>
</evidence>
<keyword evidence="10" id="KW-1185">Reference proteome</keyword>
<keyword evidence="4" id="KW-0378">Hydrolase</keyword>
<dbReference type="InterPro" id="IPR040921">
    <property type="entry name" value="Peptidase_S66C"/>
</dbReference>
<evidence type="ECO:0000256" key="1">
    <source>
        <dbReference type="ARBA" id="ARBA00010233"/>
    </source>
</evidence>
<evidence type="ECO:0000313" key="10">
    <source>
        <dbReference type="Proteomes" id="UP001595823"/>
    </source>
</evidence>
<dbReference type="InterPro" id="IPR027461">
    <property type="entry name" value="Carboxypeptidase_A_C_sf"/>
</dbReference>
<evidence type="ECO:0000313" key="9">
    <source>
        <dbReference type="EMBL" id="MFC4333816.1"/>
    </source>
</evidence>
<dbReference type="InterPro" id="IPR040449">
    <property type="entry name" value="Peptidase_S66_N"/>
</dbReference>
<protein>
    <submittedName>
        <fullName evidence="9">LD-carboxypeptidase</fullName>
    </submittedName>
</protein>
<comment type="similarity">
    <text evidence="1">Belongs to the peptidase S66 family.</text>
</comment>
<dbReference type="EMBL" id="JBHSDK010000001">
    <property type="protein sequence ID" value="MFC4333816.1"/>
    <property type="molecule type" value="Genomic_DNA"/>
</dbReference>
<dbReference type="Pfam" id="PF17676">
    <property type="entry name" value="Peptidase_S66C"/>
    <property type="match status" value="1"/>
</dbReference>
<keyword evidence="2" id="KW-0121">Carboxypeptidase</keyword>
<feature type="region of interest" description="Disordered" evidence="6">
    <location>
        <begin position="1"/>
        <end position="27"/>
    </location>
</feature>
<proteinExistence type="inferred from homology"/>
<comment type="caution">
    <text evidence="9">The sequence shown here is derived from an EMBL/GenBank/DDBJ whole genome shotgun (WGS) entry which is preliminary data.</text>
</comment>
<organism evidence="9 10">
    <name type="scientific">Salininema proteolyticum</name>
    <dbReference type="NCBI Taxonomy" id="1607685"/>
    <lineage>
        <taxon>Bacteria</taxon>
        <taxon>Bacillati</taxon>
        <taxon>Actinomycetota</taxon>
        <taxon>Actinomycetes</taxon>
        <taxon>Glycomycetales</taxon>
        <taxon>Glycomycetaceae</taxon>
        <taxon>Salininema</taxon>
    </lineage>
</organism>
<evidence type="ECO:0000256" key="6">
    <source>
        <dbReference type="SAM" id="MobiDB-lite"/>
    </source>
</evidence>
<dbReference type="Gene3D" id="3.50.30.60">
    <property type="entry name" value="LD-carboxypeptidase A C-terminal domain-like"/>
    <property type="match status" value="1"/>
</dbReference>
<name>A0ABV8TTF6_9ACTN</name>
<dbReference type="CDD" id="cd07025">
    <property type="entry name" value="Peptidase_S66"/>
    <property type="match status" value="1"/>
</dbReference>